<sequence>MTLSRVISKIKEIIFDLASEAPSNDELFLDEDTVFELDTTDMQYIDDNEVISNIIKKIIFIKDPLDMTDIEKQQIIQNLHDELGKIKEITLESNNLPLFNLKTSICSHKEYLQQCQMKRKKEVPNVQILDKISNYLLLPLALETENPLKCQLLLQIKSEFTQFRLYSDLTGYIK</sequence>
<protein>
    <submittedName>
        <fullName evidence="1">16005_t:CDS:1</fullName>
    </submittedName>
</protein>
<organism evidence="1 2">
    <name type="scientific">Cetraspora pellucida</name>
    <dbReference type="NCBI Taxonomy" id="1433469"/>
    <lineage>
        <taxon>Eukaryota</taxon>
        <taxon>Fungi</taxon>
        <taxon>Fungi incertae sedis</taxon>
        <taxon>Mucoromycota</taxon>
        <taxon>Glomeromycotina</taxon>
        <taxon>Glomeromycetes</taxon>
        <taxon>Diversisporales</taxon>
        <taxon>Gigasporaceae</taxon>
        <taxon>Cetraspora</taxon>
    </lineage>
</organism>
<dbReference type="Proteomes" id="UP000789759">
    <property type="component" value="Unassembled WGS sequence"/>
</dbReference>
<proteinExistence type="predicted"/>
<evidence type="ECO:0000313" key="1">
    <source>
        <dbReference type="EMBL" id="CAG8533783.1"/>
    </source>
</evidence>
<dbReference type="EMBL" id="CAJVQA010002016">
    <property type="protein sequence ID" value="CAG8533783.1"/>
    <property type="molecule type" value="Genomic_DNA"/>
</dbReference>
<evidence type="ECO:0000313" key="2">
    <source>
        <dbReference type="Proteomes" id="UP000789759"/>
    </source>
</evidence>
<gene>
    <name evidence="1" type="ORF">CPELLU_LOCUS3969</name>
</gene>
<dbReference type="OrthoDB" id="2443768at2759"/>
<accession>A0A9N9AM15</accession>
<name>A0A9N9AM15_9GLOM</name>
<reference evidence="1" key="1">
    <citation type="submission" date="2021-06" db="EMBL/GenBank/DDBJ databases">
        <authorList>
            <person name="Kallberg Y."/>
            <person name="Tangrot J."/>
            <person name="Rosling A."/>
        </authorList>
    </citation>
    <scope>NUCLEOTIDE SEQUENCE</scope>
    <source>
        <strain evidence="1">FL966</strain>
    </source>
</reference>
<dbReference type="AlphaFoldDB" id="A0A9N9AM15"/>
<keyword evidence="2" id="KW-1185">Reference proteome</keyword>
<comment type="caution">
    <text evidence="1">The sequence shown here is derived from an EMBL/GenBank/DDBJ whole genome shotgun (WGS) entry which is preliminary data.</text>
</comment>